<keyword evidence="5" id="KW-1185">Reference proteome</keyword>
<evidence type="ECO:0000256" key="1">
    <source>
        <dbReference type="SAM" id="MobiDB-lite"/>
    </source>
</evidence>
<feature type="domain" description="Breast cancer type 2 susceptibility protein helical" evidence="3">
    <location>
        <begin position="280"/>
        <end position="420"/>
    </location>
</feature>
<feature type="domain" description="BRCA2 OB1" evidence="2">
    <location>
        <begin position="427"/>
        <end position="559"/>
    </location>
</feature>
<dbReference type="InterPro" id="IPR012340">
    <property type="entry name" value="NA-bd_OB-fold"/>
</dbReference>
<feature type="region of interest" description="Disordered" evidence="1">
    <location>
        <begin position="84"/>
        <end position="119"/>
    </location>
</feature>
<comment type="caution">
    <text evidence="4">The sequence shown here is derived from an EMBL/GenBank/DDBJ whole genome shotgun (WGS) entry which is preliminary data.</text>
</comment>
<dbReference type="InterPro" id="IPR036315">
    <property type="entry name" value="BRCA2_hlx_sf"/>
</dbReference>
<dbReference type="AlphaFoldDB" id="A0ABD3NI72"/>
<feature type="compositionally biased region" description="Basic and acidic residues" evidence="1">
    <location>
        <begin position="93"/>
        <end position="102"/>
    </location>
</feature>
<dbReference type="InterPro" id="IPR015525">
    <property type="entry name" value="BRCA2"/>
</dbReference>
<evidence type="ECO:0000259" key="2">
    <source>
        <dbReference type="Pfam" id="PF09103"/>
    </source>
</evidence>
<accession>A0ABD3NI72</accession>
<dbReference type="InterPro" id="IPR015252">
    <property type="entry name" value="BRCA2_hlx"/>
</dbReference>
<dbReference type="Pfam" id="PF09169">
    <property type="entry name" value="BRCA-2_helical"/>
    <property type="match status" value="1"/>
</dbReference>
<sequence>MLGFRTVGSGKAIVISDEQMSKATKILGVNQQEDIGMGRNESRFVKSDVSYQKQGREDSVSETNTNGEVGTGVHYRHAATHANYRNSSPNVAKGDRNHKDYACDGSNIETHPSMESRPSTMLGFRTVGSGKAIVISDEQMSKATKILGVNQQEDVGFRIIDEFHESYANDGRRSPDSFAAKDLSDSHGPFSCETSLDYKYSDLRVGELSNSSRTLPIVTPAALALNCLNNRQREVTSITYSPRERLGHTPIHEITKKFHDSLQSAMKSKRLFDSTVKARRGKSVKYSKVALGQIGAHRHAKVNCWVSCIQHGVKDVTMRVTSVNAIKLRFNIHDNTPLFFLGQLDAPKCTSVGKITDIMDWLCCQGCDKTLVTEKWIINHYRWIVWKLAAMERRFPEQLGGQYLTYSHVLSQMKGRYEKELCGASRPAARKILNRDVSSCMPIILCVSQVLRFKSKTPQSGGDQCAGKGRIEEIRLEVSDGWYALAAILDGVLSNMVDSGKIRVGSKLMICNAQLVGSEDGIDPLDDNYYADRRDCRLVLQITANNTRLARWDAKLGFVHPKFTAQSGGSILVKNLSGIFPDGGTVPVIDLVICKRYPRTFLEQIKNDNSIVSSHLTEAEEAARQNDHDLNHQRASEKYADIASIECSEEVDEDAPTQWKEMVASNAPEEYYERLGMADKKTVDDWTEKRSILLQRMVSKSIVDSLENASRCERTSVPYVRVIVRAFCHLKQKSRHRARTEQKTAELTIWRVSDEQLNRVKEGTVLRMKNLGVKADRDGRLQLTANADTEMEPLSSEPTRYELMCSGYEERRPKSLVRITLMSKKPEPNQLAREVDVVACIVKIDRLDDNTSSAYLTDESGLVLKLIRTHSSQNNDPFHLGNVETLPTVVAFCNIQVSSFDTTEQCALGTWGISSCKVKHSIHLRFEEIQTWCNSASGMEHCITILDRINTGIPICAGPFNRFRVCIGYILGFDECETNLHPTTYGANVVIDYGGDFPLTACLPFHLFSVTLQLARINSTTDAIGLSFDRTDIPTKYFSLSNYFQRNQTLFRFSLEIASSYGDEWQVPNVTGISIAGADSLCRLHLRYNTTALL</sequence>
<evidence type="ECO:0000313" key="5">
    <source>
        <dbReference type="Proteomes" id="UP001530315"/>
    </source>
</evidence>
<dbReference type="InterPro" id="IPR015187">
    <property type="entry name" value="BRCA2_OB_1"/>
</dbReference>
<evidence type="ECO:0000259" key="3">
    <source>
        <dbReference type="Pfam" id="PF09169"/>
    </source>
</evidence>
<organism evidence="4 5">
    <name type="scientific">Stephanodiscus triporus</name>
    <dbReference type="NCBI Taxonomy" id="2934178"/>
    <lineage>
        <taxon>Eukaryota</taxon>
        <taxon>Sar</taxon>
        <taxon>Stramenopiles</taxon>
        <taxon>Ochrophyta</taxon>
        <taxon>Bacillariophyta</taxon>
        <taxon>Coscinodiscophyceae</taxon>
        <taxon>Thalassiosirophycidae</taxon>
        <taxon>Stephanodiscales</taxon>
        <taxon>Stephanodiscaceae</taxon>
        <taxon>Stephanodiscus</taxon>
    </lineage>
</organism>
<dbReference type="SUPFAM" id="SSF81872">
    <property type="entry name" value="BRCA2 helical domain"/>
    <property type="match status" value="1"/>
</dbReference>
<dbReference type="Pfam" id="PF09103">
    <property type="entry name" value="BRCA-2_OB1"/>
    <property type="match status" value="1"/>
</dbReference>
<proteinExistence type="predicted"/>
<evidence type="ECO:0008006" key="6">
    <source>
        <dbReference type="Google" id="ProtNLM"/>
    </source>
</evidence>
<dbReference type="PANTHER" id="PTHR11289">
    <property type="entry name" value="BREAST CANCER TYPE 2 SUSCEPTIBILITY PROTEIN BRCA2"/>
    <property type="match status" value="1"/>
</dbReference>
<dbReference type="EMBL" id="JALLAZ020001424">
    <property type="protein sequence ID" value="KAL3775229.1"/>
    <property type="molecule type" value="Genomic_DNA"/>
</dbReference>
<dbReference type="SUPFAM" id="SSF50249">
    <property type="entry name" value="Nucleic acid-binding proteins"/>
    <property type="match status" value="2"/>
</dbReference>
<dbReference type="Gene3D" id="2.40.50.140">
    <property type="entry name" value="Nucleic acid-binding proteins"/>
    <property type="match status" value="2"/>
</dbReference>
<evidence type="ECO:0000313" key="4">
    <source>
        <dbReference type="EMBL" id="KAL3775229.1"/>
    </source>
</evidence>
<dbReference type="Proteomes" id="UP001530315">
    <property type="component" value="Unassembled WGS sequence"/>
</dbReference>
<reference evidence="4 5" key="1">
    <citation type="submission" date="2024-10" db="EMBL/GenBank/DDBJ databases">
        <title>Updated reference genomes for cyclostephanoid diatoms.</title>
        <authorList>
            <person name="Roberts W.R."/>
            <person name="Alverson A.J."/>
        </authorList>
    </citation>
    <scope>NUCLEOTIDE SEQUENCE [LARGE SCALE GENOMIC DNA]</scope>
    <source>
        <strain evidence="4 5">AJA276-08</strain>
    </source>
</reference>
<protein>
    <recommendedName>
        <fullName evidence="6">Breast cancer type 2 susceptibility protein</fullName>
    </recommendedName>
</protein>
<dbReference type="PANTHER" id="PTHR11289:SF0">
    <property type="entry name" value="BREAST CANCER TYPE 2 SUSCEPTIBILITY PROTEIN"/>
    <property type="match status" value="1"/>
</dbReference>
<gene>
    <name evidence="4" type="ORF">ACHAW5_006098</name>
</gene>
<name>A0ABD3NI72_9STRA</name>
<feature type="region of interest" description="Disordered" evidence="1">
    <location>
        <begin position="50"/>
        <end position="70"/>
    </location>
</feature>